<dbReference type="GO" id="GO:0000289">
    <property type="term" value="P:nuclear-transcribed mRNA poly(A) tail shortening"/>
    <property type="evidence" value="ECO:0007669"/>
    <property type="project" value="TreeGrafter"/>
</dbReference>
<dbReference type="InterPro" id="IPR001374">
    <property type="entry name" value="R3H_dom"/>
</dbReference>
<protein>
    <recommendedName>
        <fullName evidence="2">Poly(A)-specific ribonuclease PARN</fullName>
    </recommendedName>
    <alternativeName>
        <fullName evidence="3">Polyadenylate-specific ribonuclease</fullName>
    </alternativeName>
</protein>
<dbReference type="PANTHER" id="PTHR15092">
    <property type="entry name" value="POLY A -SPECIFIC RIBONUCLEASE/TARGET OF EGR1, MEMBER 1"/>
    <property type="match status" value="1"/>
</dbReference>
<dbReference type="Proteomes" id="UP000694404">
    <property type="component" value="Unplaced"/>
</dbReference>
<keyword evidence="6" id="KW-1185">Reference proteome</keyword>
<dbReference type="GO" id="GO:1990432">
    <property type="term" value="P:siRNA 3'-end processing"/>
    <property type="evidence" value="ECO:0007669"/>
    <property type="project" value="TreeGrafter"/>
</dbReference>
<evidence type="ECO:0000313" key="6">
    <source>
        <dbReference type="Proteomes" id="UP000694404"/>
    </source>
</evidence>
<dbReference type="InterPro" id="IPR051181">
    <property type="entry name" value="CAF1_poly(A)_ribonucleases"/>
</dbReference>
<sequence length="203" mass="23350">MEIIRSNFKDNLNKVYEAIEEADFLAIDGEFSGISDGPSVSTLTNGFDTPEERYQKLKKHSMDFLLFQFGLCSFKSDHTEAKSSPDVKFVCQSSSIDFLANQGFDFNKVFRNGIPYLNQEEERQLREQYDEKRSQANGAGTLSYISPNATKCPVTIPEDQKKFIERVVEQIEDLIQNEENKSLQLEPCTGFQRKLIYQTLSWK</sequence>
<dbReference type="GO" id="GO:0003723">
    <property type="term" value="F:RNA binding"/>
    <property type="evidence" value="ECO:0007669"/>
    <property type="project" value="TreeGrafter"/>
</dbReference>
<evidence type="ECO:0000256" key="1">
    <source>
        <dbReference type="ARBA" id="ARBA00008372"/>
    </source>
</evidence>
<dbReference type="PROSITE" id="PS51061">
    <property type="entry name" value="R3H"/>
    <property type="match status" value="1"/>
</dbReference>
<name>A0A8C0J9L0_CHEAB</name>
<dbReference type="InterPro" id="IPR036867">
    <property type="entry name" value="R3H_dom_sf"/>
</dbReference>
<dbReference type="SUPFAM" id="SSF53098">
    <property type="entry name" value="Ribonuclease H-like"/>
    <property type="match status" value="1"/>
</dbReference>
<dbReference type="Gene3D" id="3.30.1370.50">
    <property type="entry name" value="R3H-like domain"/>
    <property type="match status" value="1"/>
</dbReference>
<dbReference type="Gene3D" id="3.30.420.10">
    <property type="entry name" value="Ribonuclease H-like superfamily/Ribonuclease H"/>
    <property type="match status" value="1"/>
</dbReference>
<proteinExistence type="inferred from homology"/>
<dbReference type="InterPro" id="IPR036397">
    <property type="entry name" value="RNaseH_sf"/>
</dbReference>
<evidence type="ECO:0000256" key="3">
    <source>
        <dbReference type="ARBA" id="ARBA00031923"/>
    </source>
</evidence>
<evidence type="ECO:0000256" key="2">
    <source>
        <dbReference type="ARBA" id="ARBA00015918"/>
    </source>
</evidence>
<feature type="domain" description="R3H" evidence="4">
    <location>
        <begin position="161"/>
        <end position="203"/>
    </location>
</feature>
<dbReference type="GO" id="GO:1990431">
    <property type="term" value="P:priRNA 3'-end processing"/>
    <property type="evidence" value="ECO:0007669"/>
    <property type="project" value="TreeGrafter"/>
</dbReference>
<evidence type="ECO:0000259" key="4">
    <source>
        <dbReference type="PROSITE" id="PS51061"/>
    </source>
</evidence>
<dbReference type="AlphaFoldDB" id="A0A8C0J9L0"/>
<dbReference type="GO" id="GO:0000175">
    <property type="term" value="F:3'-5'-RNA exonuclease activity"/>
    <property type="evidence" value="ECO:0007669"/>
    <property type="project" value="TreeGrafter"/>
</dbReference>
<dbReference type="GeneTree" id="ENSGT00940000153167"/>
<dbReference type="Pfam" id="PF04857">
    <property type="entry name" value="CAF1"/>
    <property type="match status" value="1"/>
</dbReference>
<reference evidence="5" key="1">
    <citation type="submission" date="2025-08" db="UniProtKB">
        <authorList>
            <consortium name="Ensembl"/>
        </authorList>
    </citation>
    <scope>IDENTIFICATION</scope>
</reference>
<organism evidence="5 6">
    <name type="scientific">Chelonoidis abingdonii</name>
    <name type="common">Abingdon island giant tortoise</name>
    <name type="synonym">Testudo abingdonii</name>
    <dbReference type="NCBI Taxonomy" id="106734"/>
    <lineage>
        <taxon>Eukaryota</taxon>
        <taxon>Metazoa</taxon>
        <taxon>Chordata</taxon>
        <taxon>Craniata</taxon>
        <taxon>Vertebrata</taxon>
        <taxon>Euteleostomi</taxon>
        <taxon>Archelosauria</taxon>
        <taxon>Testudinata</taxon>
        <taxon>Testudines</taxon>
        <taxon>Cryptodira</taxon>
        <taxon>Durocryptodira</taxon>
        <taxon>Testudinoidea</taxon>
        <taxon>Testudinidae</taxon>
        <taxon>Chelonoidis</taxon>
    </lineage>
</organism>
<dbReference type="GO" id="GO:0005634">
    <property type="term" value="C:nucleus"/>
    <property type="evidence" value="ECO:0007669"/>
    <property type="project" value="TreeGrafter"/>
</dbReference>
<dbReference type="FunFam" id="3.30.420.10:FF:000035">
    <property type="entry name" value="Poly(A)-specific ribonuclease PARN"/>
    <property type="match status" value="1"/>
</dbReference>
<evidence type="ECO:0000313" key="5">
    <source>
        <dbReference type="Ensembl" id="ENSCABP00000029001.1"/>
    </source>
</evidence>
<gene>
    <name evidence="5" type="primary">PARN</name>
</gene>
<dbReference type="SUPFAM" id="SSF82708">
    <property type="entry name" value="R3H domain"/>
    <property type="match status" value="1"/>
</dbReference>
<reference evidence="5" key="2">
    <citation type="submission" date="2025-09" db="UniProtKB">
        <authorList>
            <consortium name="Ensembl"/>
        </authorList>
    </citation>
    <scope>IDENTIFICATION</scope>
</reference>
<comment type="similarity">
    <text evidence="1">Belongs to the CAF1 family.</text>
</comment>
<dbReference type="PANTHER" id="PTHR15092:SF44">
    <property type="entry name" value="POLY(A)-SPECIFIC RIBONUCLEASE PARN"/>
    <property type="match status" value="1"/>
</dbReference>
<accession>A0A8C0J9L0</accession>
<dbReference type="Ensembl" id="ENSCABT00000031784.1">
    <property type="protein sequence ID" value="ENSCABP00000029001.1"/>
    <property type="gene ID" value="ENSCABG00000021169.1"/>
</dbReference>
<dbReference type="InterPro" id="IPR006941">
    <property type="entry name" value="RNase_CAF1"/>
</dbReference>
<dbReference type="InterPro" id="IPR012337">
    <property type="entry name" value="RNaseH-like_sf"/>
</dbReference>